<proteinExistence type="inferred from homology"/>
<evidence type="ECO:0000259" key="3">
    <source>
        <dbReference type="SMART" id="SM00382"/>
    </source>
</evidence>
<dbReference type="PANTHER" id="PTHR42848">
    <property type="match status" value="1"/>
</dbReference>
<evidence type="ECO:0000256" key="2">
    <source>
        <dbReference type="ARBA" id="ARBA00022840"/>
    </source>
</evidence>
<dbReference type="GO" id="GO:0009378">
    <property type="term" value="F:four-way junction helicase activity"/>
    <property type="evidence" value="ECO:0007669"/>
    <property type="project" value="InterPro"/>
</dbReference>
<dbReference type="InterPro" id="IPR027417">
    <property type="entry name" value="P-loop_NTPase"/>
</dbReference>
<reference evidence="4 5" key="1">
    <citation type="journal article" date="2016" name="Nat. Commun.">
        <title>Thousands of microbial genomes shed light on interconnected biogeochemical processes in an aquifer system.</title>
        <authorList>
            <person name="Anantharaman K."/>
            <person name="Brown C.T."/>
            <person name="Hug L.A."/>
            <person name="Sharon I."/>
            <person name="Castelle C.J."/>
            <person name="Probst A.J."/>
            <person name="Thomas B.C."/>
            <person name="Singh A."/>
            <person name="Wilkins M.J."/>
            <person name="Karaoz U."/>
            <person name="Brodie E.L."/>
            <person name="Williams K.H."/>
            <person name="Hubbard S.S."/>
            <person name="Banfield J.F."/>
        </authorList>
    </citation>
    <scope>NUCLEOTIDE SEQUENCE [LARGE SCALE GENOMIC DNA]</scope>
</reference>
<dbReference type="Proteomes" id="UP000177941">
    <property type="component" value="Unassembled WGS sequence"/>
</dbReference>
<keyword evidence="2" id="KW-0067">ATP-binding</keyword>
<comment type="caution">
    <text evidence="4">The sequence shown here is derived from an EMBL/GenBank/DDBJ whole genome shotgun (WGS) entry which is preliminary data.</text>
</comment>
<evidence type="ECO:0000313" key="4">
    <source>
        <dbReference type="EMBL" id="OGY36719.1"/>
    </source>
</evidence>
<dbReference type="Pfam" id="PF17864">
    <property type="entry name" value="AAA_lid_4"/>
    <property type="match status" value="1"/>
</dbReference>
<dbReference type="SUPFAM" id="SSF52540">
    <property type="entry name" value="P-loop containing nucleoside triphosphate hydrolases"/>
    <property type="match status" value="1"/>
</dbReference>
<feature type="domain" description="AAA+ ATPase" evidence="3">
    <location>
        <begin position="57"/>
        <end position="190"/>
    </location>
</feature>
<dbReference type="EMBL" id="MHHS01000030">
    <property type="protein sequence ID" value="OGY36719.1"/>
    <property type="molecule type" value="Genomic_DNA"/>
</dbReference>
<dbReference type="Gene3D" id="3.40.50.300">
    <property type="entry name" value="P-loop containing nucleotide triphosphate hydrolases"/>
    <property type="match status" value="1"/>
</dbReference>
<protein>
    <submittedName>
        <fullName evidence="4">Holliday junction DNA helicase RuvB</fullName>
    </submittedName>
</protein>
<organism evidence="4 5">
    <name type="scientific">Candidatus Andersenbacteria bacterium RIFCSPHIGHO2_12_FULL_45_11b</name>
    <dbReference type="NCBI Taxonomy" id="1797282"/>
    <lineage>
        <taxon>Bacteria</taxon>
        <taxon>Candidatus Anderseniibacteriota</taxon>
    </lineage>
</organism>
<dbReference type="GO" id="GO:0006310">
    <property type="term" value="P:DNA recombination"/>
    <property type="evidence" value="ECO:0007669"/>
    <property type="project" value="InterPro"/>
</dbReference>
<dbReference type="HAMAP" id="MF_00016">
    <property type="entry name" value="DNA_HJ_migration_RuvB"/>
    <property type="match status" value="1"/>
</dbReference>
<name>A0A1G1X9N6_9BACT</name>
<gene>
    <name evidence="4" type="ORF">A3E36_04060</name>
</gene>
<dbReference type="CDD" id="cd00009">
    <property type="entry name" value="AAA"/>
    <property type="match status" value="1"/>
</dbReference>
<dbReference type="InterPro" id="IPR041445">
    <property type="entry name" value="AAA_lid_4"/>
</dbReference>
<evidence type="ECO:0000313" key="5">
    <source>
        <dbReference type="Proteomes" id="UP000177941"/>
    </source>
</evidence>
<feature type="non-terminal residue" evidence="4">
    <location>
        <position position="274"/>
    </location>
</feature>
<keyword evidence="4" id="KW-0378">Hydrolase</keyword>
<dbReference type="GO" id="GO:0003677">
    <property type="term" value="F:DNA binding"/>
    <property type="evidence" value="ECO:0007669"/>
    <property type="project" value="InterPro"/>
</dbReference>
<dbReference type="InterPro" id="IPR008824">
    <property type="entry name" value="RuvB-like_N"/>
</dbReference>
<dbReference type="GO" id="GO:0005524">
    <property type="term" value="F:ATP binding"/>
    <property type="evidence" value="ECO:0007669"/>
    <property type="project" value="UniProtKB-KW"/>
</dbReference>
<keyword evidence="4" id="KW-0347">Helicase</keyword>
<evidence type="ECO:0000256" key="1">
    <source>
        <dbReference type="ARBA" id="ARBA00022741"/>
    </source>
</evidence>
<sequence length="274" mass="30081">MAIEEATTSVITAASIPEDESLDATLRPKLLSDFTGQEHLKKSLQVFLQAAKQRNEALEHVLLAGPPGLGKTSIAFIIARELSSSIRVTAGPVLTKVADLAAILTNLQEGDVLFIDEIHRLNRSIEEVLYPAMESFALDLIVGQGPGAKTLRIDLPPFTLVGATTRVGMLGAPLRDRFGMTYRLDFYNIDEMKLILSRSAQLLGLYIEDAALLEIARRCRRTPRIGNRLLKRVRDVAQVGGHDVVTSSVVEQTLELLHIDEMGLDMSDRLVLST</sequence>
<dbReference type="Gene3D" id="1.10.8.60">
    <property type="match status" value="1"/>
</dbReference>
<dbReference type="InterPro" id="IPR003593">
    <property type="entry name" value="AAA+_ATPase"/>
</dbReference>
<dbReference type="Pfam" id="PF05496">
    <property type="entry name" value="RuvB_N"/>
    <property type="match status" value="1"/>
</dbReference>
<keyword evidence="1" id="KW-0547">Nucleotide-binding</keyword>
<dbReference type="SMART" id="SM00382">
    <property type="entry name" value="AAA"/>
    <property type="match status" value="1"/>
</dbReference>
<dbReference type="NCBIfam" id="TIGR00635">
    <property type="entry name" value="ruvB"/>
    <property type="match status" value="1"/>
</dbReference>
<dbReference type="AlphaFoldDB" id="A0A1G1X9N6"/>
<dbReference type="NCBIfam" id="NF000868">
    <property type="entry name" value="PRK00080.1"/>
    <property type="match status" value="1"/>
</dbReference>
<accession>A0A1G1X9N6</accession>
<dbReference type="GO" id="GO:0006281">
    <property type="term" value="P:DNA repair"/>
    <property type="evidence" value="ECO:0007669"/>
    <property type="project" value="InterPro"/>
</dbReference>
<dbReference type="PANTHER" id="PTHR42848:SF1">
    <property type="entry name" value="HOLLIDAY JUNCTION BRANCH MIGRATION COMPLEX SUBUNIT RUVB"/>
    <property type="match status" value="1"/>
</dbReference>
<dbReference type="InterPro" id="IPR004605">
    <property type="entry name" value="DNA_helicase_Holl-junc_RuvB"/>
</dbReference>